<feature type="region of interest" description="Disordered" evidence="2">
    <location>
        <begin position="1"/>
        <end position="54"/>
    </location>
</feature>
<feature type="region of interest" description="Disordered" evidence="2">
    <location>
        <begin position="778"/>
        <end position="814"/>
    </location>
</feature>
<dbReference type="SUPFAM" id="SSF48371">
    <property type="entry name" value="ARM repeat"/>
    <property type="match status" value="1"/>
</dbReference>
<feature type="compositionally biased region" description="Low complexity" evidence="2">
    <location>
        <begin position="23"/>
        <end position="35"/>
    </location>
</feature>
<feature type="compositionally biased region" description="Polar residues" evidence="2">
    <location>
        <begin position="645"/>
        <end position="655"/>
    </location>
</feature>
<feature type="region of interest" description="Disordered" evidence="2">
    <location>
        <begin position="481"/>
        <end position="545"/>
    </location>
</feature>
<dbReference type="InterPro" id="IPR016024">
    <property type="entry name" value="ARM-type_fold"/>
</dbReference>
<feature type="compositionally biased region" description="Polar residues" evidence="2">
    <location>
        <begin position="581"/>
        <end position="591"/>
    </location>
</feature>
<dbReference type="Proteomes" id="UP000315522">
    <property type="component" value="Unassembled WGS sequence"/>
</dbReference>
<dbReference type="EMBL" id="QGML01000141">
    <property type="protein sequence ID" value="TVY93384.1"/>
    <property type="molecule type" value="Genomic_DNA"/>
</dbReference>
<organism evidence="4 5">
    <name type="scientific">Lachnellula willkommii</name>
    <dbReference type="NCBI Taxonomy" id="215461"/>
    <lineage>
        <taxon>Eukaryota</taxon>
        <taxon>Fungi</taxon>
        <taxon>Dikarya</taxon>
        <taxon>Ascomycota</taxon>
        <taxon>Pezizomycotina</taxon>
        <taxon>Leotiomycetes</taxon>
        <taxon>Helotiales</taxon>
        <taxon>Lachnaceae</taxon>
        <taxon>Lachnellula</taxon>
    </lineage>
</organism>
<dbReference type="InterPro" id="IPR011989">
    <property type="entry name" value="ARM-like"/>
</dbReference>
<dbReference type="AlphaFoldDB" id="A0A559MKA5"/>
<dbReference type="Pfam" id="PF05004">
    <property type="entry name" value="IFRD"/>
    <property type="match status" value="1"/>
</dbReference>
<accession>A0A559MKA5</accession>
<name>A0A559MKA5_9HELO</name>
<evidence type="ECO:0000313" key="5">
    <source>
        <dbReference type="Proteomes" id="UP000315522"/>
    </source>
</evidence>
<evidence type="ECO:0000256" key="1">
    <source>
        <dbReference type="ARBA" id="ARBA00008828"/>
    </source>
</evidence>
<evidence type="ECO:0000313" key="4">
    <source>
        <dbReference type="EMBL" id="TVY93384.1"/>
    </source>
</evidence>
<evidence type="ECO:0000259" key="3">
    <source>
        <dbReference type="Pfam" id="PF05004"/>
    </source>
</evidence>
<dbReference type="InterPro" id="IPR007701">
    <property type="entry name" value="Interferon-rel_develop_reg_N"/>
</dbReference>
<proteinExistence type="inferred from homology"/>
<feature type="compositionally biased region" description="Polar residues" evidence="2">
    <location>
        <begin position="507"/>
        <end position="524"/>
    </location>
</feature>
<feature type="region of interest" description="Disordered" evidence="2">
    <location>
        <begin position="581"/>
        <end position="655"/>
    </location>
</feature>
<gene>
    <name evidence="4" type="ORF">LAWI1_G003428</name>
</gene>
<dbReference type="PANTHER" id="PTHR12354">
    <property type="entry name" value="INTERFERON-RELATED DEVELOPMENTAL REGULATOR"/>
    <property type="match status" value="1"/>
</dbReference>
<reference evidence="4 5" key="1">
    <citation type="submission" date="2018-05" db="EMBL/GenBank/DDBJ databases">
        <title>Genome sequencing and assembly of the regulated plant pathogen Lachnellula willkommii and related sister species for the development of diagnostic species identification markers.</title>
        <authorList>
            <person name="Giroux E."/>
            <person name="Bilodeau G."/>
        </authorList>
    </citation>
    <scope>NUCLEOTIDE SEQUENCE [LARGE SCALE GENOMIC DNA]</scope>
    <source>
        <strain evidence="4 5">CBS 172.35</strain>
    </source>
</reference>
<feature type="compositionally biased region" description="Basic residues" evidence="2">
    <location>
        <begin position="1"/>
        <end position="12"/>
    </location>
</feature>
<dbReference type="InterPro" id="IPR039777">
    <property type="entry name" value="IFRD"/>
</dbReference>
<dbReference type="Gene3D" id="1.25.10.10">
    <property type="entry name" value="Leucine-rich Repeat Variant"/>
    <property type="match status" value="1"/>
</dbReference>
<protein>
    <recommendedName>
        <fullName evidence="3">Interferon-related developmental regulator N-terminal domain-containing protein</fullName>
    </recommendedName>
</protein>
<keyword evidence="5" id="KW-1185">Reference proteome</keyword>
<feature type="region of interest" description="Disordered" evidence="2">
    <location>
        <begin position="667"/>
        <end position="692"/>
    </location>
</feature>
<sequence length="814" mass="89500">MGQKKMAYRGLRRQALEKTGTPSSSAANSRTTSRNVSRHASDEEDGNMSDSTNMSVTSIDDMLTVDAPAEDANEEWKQWIGDRIVGIIERKGSNIGGRETSLDEYNKGLMKHYAFDDIRRQTSELFPAFLKSVRTESSEKEACLALRAIALTLITVPSETVYDALSQTLKNSYTDSEFPSVKAIAIHTLSAAAIYGGASDTEVEEIMDDLLEIIESDGVSVNAEDNGDVVVAACEAWGFLATSVDDIEEKTEAAMDAFLEQLESSDVAVQIAAGENIALLYEKSYTPREPEDGPAIEAEDEEGYPIDNSHVKRYEVYRQKHQLEHLLSQLANESSRRIAKKNRKLLHTNFADILNTVQHPTRGPRYQNAIDQETGRRYGSRLTVRISNAGYMEINKWWKLHTLQALRRFLGGGIVVHYMNNEVVYESLPNWEVLTAARLQEGHVFVKPTNEEPLAVFRFKPRTAKQLQQLLSPMPNLDFLLDPVPDAESESQPPSNKVKPAPAGLTGHTTTPNLPEPRQMSTIFPPSRQVPLQPYESPSAPPSVPSFGSIKNPSLATGPLPFKQTVNPAQRVGQSLIPVVDSTQNELSKPTKQVIDVPSPAVRQLPRSSENKKPGLPSENDVRPNFIPSPAQAGGSKPPLVPLSGSISKPPSSTEEWLAGLETYKARRSPSTLQMPMPNARANDSTPPLAPPSDSMISFPSPMGQWLARLEDYKASRSSSALQGPIFSVHAGLGQLGRKLHRTLPWAGTWGAVTAAPPLAATFHNMDPKTVAELEGVKTAAPANTTKRKREEHENDENGILRERPVKKQFTSTE</sequence>
<comment type="similarity">
    <text evidence="1">Belongs to the IFRD family.</text>
</comment>
<comment type="caution">
    <text evidence="4">The sequence shown here is derived from an EMBL/GenBank/DDBJ whole genome shotgun (WGS) entry which is preliminary data.</text>
</comment>
<dbReference type="PANTHER" id="PTHR12354:SF1">
    <property type="entry name" value="INTERFERON-RELATED DEVELOPMENTAL REGULATOR 1"/>
    <property type="match status" value="1"/>
</dbReference>
<feature type="domain" description="Interferon-related developmental regulator N-terminal" evidence="3">
    <location>
        <begin position="48"/>
        <end position="358"/>
    </location>
</feature>
<evidence type="ECO:0000256" key="2">
    <source>
        <dbReference type="SAM" id="MobiDB-lite"/>
    </source>
</evidence>